<dbReference type="PANTHER" id="PTHR11431:SF127">
    <property type="entry name" value="BACTERIAL NON-HEME FERRITIN"/>
    <property type="match status" value="1"/>
</dbReference>
<dbReference type="CDD" id="cd01055">
    <property type="entry name" value="Nonheme_Ferritin"/>
    <property type="match status" value="1"/>
</dbReference>
<comment type="caution">
    <text evidence="8">The sequence shown here is derived from an EMBL/GenBank/DDBJ whole genome shotgun (WGS) entry which is preliminary data.</text>
</comment>
<keyword evidence="2 5" id="KW-0479">Metal-binding</keyword>
<dbReference type="GO" id="GO:0008199">
    <property type="term" value="F:ferric iron binding"/>
    <property type="evidence" value="ECO:0007669"/>
    <property type="project" value="InterPro"/>
</dbReference>
<gene>
    <name evidence="8" type="ORF">HC138_04730</name>
</gene>
<dbReference type="SUPFAM" id="SSF47240">
    <property type="entry name" value="Ferritin-like"/>
    <property type="match status" value="1"/>
</dbReference>
<dbReference type="AlphaFoldDB" id="A0AAP7CC44"/>
<evidence type="ECO:0000256" key="2">
    <source>
        <dbReference type="ARBA" id="ARBA00022723"/>
    </source>
</evidence>
<evidence type="ECO:0000256" key="1">
    <source>
        <dbReference type="ARBA" id="ARBA00022434"/>
    </source>
</evidence>
<name>A0AAP7CC44_9CORY</name>
<dbReference type="EMBL" id="JAAUVV010000006">
    <property type="protein sequence ID" value="NJJ03665.1"/>
    <property type="molecule type" value="Genomic_DNA"/>
</dbReference>
<dbReference type="InterPro" id="IPR001519">
    <property type="entry name" value="Ferritin"/>
</dbReference>
<feature type="binding site" evidence="5">
    <location>
        <position position="50"/>
    </location>
    <ligand>
        <name>Fe cation</name>
        <dbReference type="ChEBI" id="CHEBI:24875"/>
        <label>1</label>
    </ligand>
</feature>
<sequence>MIDAKLYEAINQQVTEEYGAAYIYRYLANEMDALSFPGLSEWFAAQASEECDHAQKFAQHLIDRGEHVKPHNIEIDAPEIKTPLDAFEAALAHEKKVSEQIRQITRLADEVGDLESRPLLNWFLEEQIEEESTVSEIVDQLKLVGKDGSGLLRIDARLAGRSTDSDA</sequence>
<feature type="binding site" evidence="5">
    <location>
        <position position="53"/>
    </location>
    <ligand>
        <name>Fe cation</name>
        <dbReference type="ChEBI" id="CHEBI:24875"/>
        <label>1</label>
    </ligand>
</feature>
<dbReference type="InterPro" id="IPR009078">
    <property type="entry name" value="Ferritin-like_SF"/>
</dbReference>
<feature type="domain" description="Ferritin-like diiron" evidence="7">
    <location>
        <begin position="1"/>
        <end position="145"/>
    </location>
</feature>
<dbReference type="GO" id="GO:0004322">
    <property type="term" value="F:ferroxidase activity"/>
    <property type="evidence" value="ECO:0007669"/>
    <property type="project" value="TreeGrafter"/>
</dbReference>
<dbReference type="GO" id="GO:0006879">
    <property type="term" value="P:intracellular iron ion homeostasis"/>
    <property type="evidence" value="ECO:0007669"/>
    <property type="project" value="UniProtKB-KW"/>
</dbReference>
<evidence type="ECO:0000256" key="3">
    <source>
        <dbReference type="ARBA" id="ARBA00023002"/>
    </source>
</evidence>
<evidence type="ECO:0000313" key="9">
    <source>
        <dbReference type="Proteomes" id="UP000591626"/>
    </source>
</evidence>
<dbReference type="PANTHER" id="PTHR11431">
    <property type="entry name" value="FERRITIN"/>
    <property type="match status" value="1"/>
</dbReference>
<proteinExistence type="predicted"/>
<evidence type="ECO:0000259" key="7">
    <source>
        <dbReference type="PROSITE" id="PS50905"/>
    </source>
</evidence>
<evidence type="ECO:0000256" key="6">
    <source>
        <dbReference type="RuleBase" id="RU361145"/>
    </source>
</evidence>
<dbReference type="PROSITE" id="PS50905">
    <property type="entry name" value="FERRITIN_LIKE"/>
    <property type="match status" value="1"/>
</dbReference>
<dbReference type="InterPro" id="IPR012347">
    <property type="entry name" value="Ferritin-like"/>
</dbReference>
<dbReference type="InterPro" id="IPR041719">
    <property type="entry name" value="Ferritin_prok"/>
</dbReference>
<dbReference type="InterPro" id="IPR009040">
    <property type="entry name" value="Ferritin-like_diiron"/>
</dbReference>
<dbReference type="Pfam" id="PF00210">
    <property type="entry name" value="Ferritin"/>
    <property type="match status" value="1"/>
</dbReference>
<dbReference type="Gene3D" id="1.20.1260.10">
    <property type="match status" value="1"/>
</dbReference>
<dbReference type="GO" id="GO:0005829">
    <property type="term" value="C:cytosol"/>
    <property type="evidence" value="ECO:0007669"/>
    <property type="project" value="TreeGrafter"/>
</dbReference>
<evidence type="ECO:0000256" key="5">
    <source>
        <dbReference type="PIRSR" id="PIRSR601519-1"/>
    </source>
</evidence>
<keyword evidence="1 6" id="KW-0409">Iron storage</keyword>
<feature type="binding site" evidence="5">
    <location>
        <position position="94"/>
    </location>
    <ligand>
        <name>Fe cation</name>
        <dbReference type="ChEBI" id="CHEBI:24875"/>
        <label>1</label>
    </ligand>
</feature>
<dbReference type="Proteomes" id="UP000591626">
    <property type="component" value="Unassembled WGS sequence"/>
</dbReference>
<organism evidence="8 9">
    <name type="scientific">Corynebacterium coyleae</name>
    <dbReference type="NCBI Taxonomy" id="53374"/>
    <lineage>
        <taxon>Bacteria</taxon>
        <taxon>Bacillati</taxon>
        <taxon>Actinomycetota</taxon>
        <taxon>Actinomycetes</taxon>
        <taxon>Mycobacteriales</taxon>
        <taxon>Corynebacteriaceae</taxon>
        <taxon>Corynebacterium</taxon>
    </lineage>
</organism>
<keyword evidence="4 5" id="KW-0408">Iron</keyword>
<feature type="binding site" evidence="5">
    <location>
        <position position="17"/>
    </location>
    <ligand>
        <name>Fe cation</name>
        <dbReference type="ChEBI" id="CHEBI:24875"/>
        <label>1</label>
    </ligand>
</feature>
<evidence type="ECO:0000313" key="8">
    <source>
        <dbReference type="EMBL" id="NJJ03665.1"/>
    </source>
</evidence>
<keyword evidence="3" id="KW-0560">Oxidoreductase</keyword>
<dbReference type="InterPro" id="IPR008331">
    <property type="entry name" value="Ferritin_DPS_dom"/>
</dbReference>
<accession>A0AAP7CC44</accession>
<evidence type="ECO:0000256" key="4">
    <source>
        <dbReference type="ARBA" id="ARBA00023004"/>
    </source>
</evidence>
<dbReference type="GO" id="GO:0006826">
    <property type="term" value="P:iron ion transport"/>
    <property type="evidence" value="ECO:0007669"/>
    <property type="project" value="InterPro"/>
</dbReference>
<reference evidence="8 9" key="1">
    <citation type="submission" date="2020-03" db="EMBL/GenBank/DDBJ databases">
        <title>Draft genome sequences of bacterial isolates from the female urobiome.</title>
        <authorList>
            <person name="Miller-Ensminger T."/>
            <person name="Wolfe A.J."/>
            <person name="Putonti C."/>
        </authorList>
    </citation>
    <scope>NUCLEOTIDE SEQUENCE [LARGE SCALE GENOMIC DNA]</scope>
    <source>
        <strain evidence="8 9">UMB8490</strain>
    </source>
</reference>
<protein>
    <recommendedName>
        <fullName evidence="6">Ferritin</fullName>
    </recommendedName>
</protein>
<feature type="binding site" evidence="5">
    <location>
        <position position="127"/>
    </location>
    <ligand>
        <name>Fe cation</name>
        <dbReference type="ChEBI" id="CHEBI:24875"/>
        <label>1</label>
    </ligand>
</feature>
<dbReference type="GO" id="GO:0008198">
    <property type="term" value="F:ferrous iron binding"/>
    <property type="evidence" value="ECO:0007669"/>
    <property type="project" value="TreeGrafter"/>
</dbReference>